<dbReference type="STRING" id="1573173.A0A167DND8"/>
<evidence type="ECO:0000256" key="1">
    <source>
        <dbReference type="SAM" id="MobiDB-lite"/>
    </source>
</evidence>
<keyword evidence="2" id="KW-0418">Kinase</keyword>
<dbReference type="Proteomes" id="UP000076584">
    <property type="component" value="Unassembled WGS sequence"/>
</dbReference>
<reference evidence="2 3" key="1">
    <citation type="submission" date="2015-06" db="EMBL/GenBank/DDBJ databases">
        <title>Survival trade-offs in plant roots during colonization by closely related pathogenic and mutualistic fungi.</title>
        <authorList>
            <person name="Hacquard S."/>
            <person name="Kracher B."/>
            <person name="Hiruma K."/>
            <person name="Weinman A."/>
            <person name="Muench P."/>
            <person name="Garrido Oter R."/>
            <person name="Ver Loren van Themaat E."/>
            <person name="Dallerey J.-F."/>
            <person name="Damm U."/>
            <person name="Henrissat B."/>
            <person name="Lespinet O."/>
            <person name="Thon M."/>
            <person name="Kemen E."/>
            <person name="McHardy A.C."/>
            <person name="Schulze-Lefert P."/>
            <person name="O'Connell R.J."/>
        </authorList>
    </citation>
    <scope>NUCLEOTIDE SEQUENCE [LARGE SCALE GENOMIC DNA]</scope>
    <source>
        <strain evidence="2 3">MAFF 238704</strain>
    </source>
</reference>
<name>A0A167DND8_COLIC</name>
<dbReference type="AlphaFoldDB" id="A0A167DND8"/>
<gene>
    <name evidence="2" type="ORF">CI238_10051</name>
</gene>
<dbReference type="EMBL" id="LFIW01000958">
    <property type="protein sequence ID" value="KZL84109.1"/>
    <property type="molecule type" value="Genomic_DNA"/>
</dbReference>
<keyword evidence="3" id="KW-1185">Reference proteome</keyword>
<evidence type="ECO:0000313" key="2">
    <source>
        <dbReference type="EMBL" id="KZL84109.1"/>
    </source>
</evidence>
<organism evidence="2 3">
    <name type="scientific">Colletotrichum incanum</name>
    <name type="common">Soybean anthracnose fungus</name>
    <dbReference type="NCBI Taxonomy" id="1573173"/>
    <lineage>
        <taxon>Eukaryota</taxon>
        <taxon>Fungi</taxon>
        <taxon>Dikarya</taxon>
        <taxon>Ascomycota</taxon>
        <taxon>Pezizomycotina</taxon>
        <taxon>Sordariomycetes</taxon>
        <taxon>Hypocreomycetidae</taxon>
        <taxon>Glomerellales</taxon>
        <taxon>Glomerellaceae</taxon>
        <taxon>Colletotrichum</taxon>
        <taxon>Colletotrichum spaethianum species complex</taxon>
    </lineage>
</organism>
<evidence type="ECO:0000313" key="3">
    <source>
        <dbReference type="Proteomes" id="UP000076584"/>
    </source>
</evidence>
<accession>A0A167DND8</accession>
<feature type="region of interest" description="Disordered" evidence="1">
    <location>
        <begin position="1"/>
        <end position="20"/>
    </location>
</feature>
<dbReference type="GO" id="GO:0016301">
    <property type="term" value="F:kinase activity"/>
    <property type="evidence" value="ECO:0007669"/>
    <property type="project" value="UniProtKB-KW"/>
</dbReference>
<proteinExistence type="predicted"/>
<keyword evidence="2" id="KW-0808">Transferase</keyword>
<protein>
    <submittedName>
        <fullName evidence="2">Family carbohydrate kinase</fullName>
    </submittedName>
</protein>
<sequence length="80" mass="8081">MTVEPGTAPEPDPTPAPASLSLGTVVLDDICCPDGRVHRDVPSGSGFCCTLGPYFAVLQSESVTVCCLVTAGSDSPASVK</sequence>
<comment type="caution">
    <text evidence="2">The sequence shown here is derived from an EMBL/GenBank/DDBJ whole genome shotgun (WGS) entry which is preliminary data.</text>
</comment>